<protein>
    <recommendedName>
        <fullName evidence="3">Transposase</fullName>
    </recommendedName>
</protein>
<evidence type="ECO:0000313" key="1">
    <source>
        <dbReference type="EMBL" id="GLS74613.1"/>
    </source>
</evidence>
<accession>A0AA37TUJ8</accession>
<sequence>MTVLDPGTCEVQVEGTWRLVSLDEAVSCYAEAVKRCPACRGRVSINGAYSGPSFGKTMRHWRAHSGCPLKPETFSGTMSLHPQALT</sequence>
<evidence type="ECO:0008006" key="3">
    <source>
        <dbReference type="Google" id="ProtNLM"/>
    </source>
</evidence>
<dbReference type="AlphaFoldDB" id="A0AA37TUJ8"/>
<organism evidence="1 2">
    <name type="scientific">Methylobacterium tardum</name>
    <dbReference type="NCBI Taxonomy" id="374432"/>
    <lineage>
        <taxon>Bacteria</taxon>
        <taxon>Pseudomonadati</taxon>
        <taxon>Pseudomonadota</taxon>
        <taxon>Alphaproteobacteria</taxon>
        <taxon>Hyphomicrobiales</taxon>
        <taxon>Methylobacteriaceae</taxon>
        <taxon>Methylobacterium</taxon>
    </lineage>
</organism>
<comment type="caution">
    <text evidence="1">The sequence shown here is derived from an EMBL/GenBank/DDBJ whole genome shotgun (WGS) entry which is preliminary data.</text>
</comment>
<keyword evidence="2" id="KW-1185">Reference proteome</keyword>
<gene>
    <name evidence="1" type="ORF">GCM10007890_66310</name>
</gene>
<proteinExistence type="predicted"/>
<dbReference type="EMBL" id="BSPL01000040">
    <property type="protein sequence ID" value="GLS74613.1"/>
    <property type="molecule type" value="Genomic_DNA"/>
</dbReference>
<evidence type="ECO:0000313" key="2">
    <source>
        <dbReference type="Proteomes" id="UP001157440"/>
    </source>
</evidence>
<reference evidence="2" key="1">
    <citation type="journal article" date="2019" name="Int. J. Syst. Evol. Microbiol.">
        <title>The Global Catalogue of Microorganisms (GCM) 10K type strain sequencing project: providing services to taxonomists for standard genome sequencing and annotation.</title>
        <authorList>
            <consortium name="The Broad Institute Genomics Platform"/>
            <consortium name="The Broad Institute Genome Sequencing Center for Infectious Disease"/>
            <person name="Wu L."/>
            <person name="Ma J."/>
        </authorList>
    </citation>
    <scope>NUCLEOTIDE SEQUENCE [LARGE SCALE GENOMIC DNA]</scope>
    <source>
        <strain evidence="2">NBRC 103632</strain>
    </source>
</reference>
<dbReference type="Proteomes" id="UP001157440">
    <property type="component" value="Unassembled WGS sequence"/>
</dbReference>
<name>A0AA37TUJ8_9HYPH</name>